<accession>A0ACC2UR30</accession>
<sequence>MLLPVFTFMIFTLAPTLLLILFTSLELWDQISFSAYLDKENPSQLLYLLDNLPGKENDLLSTGENMVHTLTCSNVKYVLPTDLSASQQVEMVSLPHCVEVEDILPILTCL</sequence>
<name>A0ACC2UR30_9FUNG</name>
<organism evidence="1 2">
    <name type="scientific">Entomophthora muscae</name>
    <dbReference type="NCBI Taxonomy" id="34485"/>
    <lineage>
        <taxon>Eukaryota</taxon>
        <taxon>Fungi</taxon>
        <taxon>Fungi incertae sedis</taxon>
        <taxon>Zoopagomycota</taxon>
        <taxon>Entomophthoromycotina</taxon>
        <taxon>Entomophthoromycetes</taxon>
        <taxon>Entomophthorales</taxon>
        <taxon>Entomophthoraceae</taxon>
        <taxon>Entomophthora</taxon>
    </lineage>
</organism>
<keyword evidence="2" id="KW-1185">Reference proteome</keyword>
<reference evidence="1" key="1">
    <citation type="submission" date="2022-04" db="EMBL/GenBank/DDBJ databases">
        <title>Genome of the entomopathogenic fungus Entomophthora muscae.</title>
        <authorList>
            <person name="Elya C."/>
            <person name="Lovett B.R."/>
            <person name="Lee E."/>
            <person name="Macias A.M."/>
            <person name="Hajek A.E."/>
            <person name="De Bivort B.L."/>
            <person name="Kasson M.T."/>
            <person name="De Fine Licht H.H."/>
            <person name="Stajich J.E."/>
        </authorList>
    </citation>
    <scope>NUCLEOTIDE SEQUENCE</scope>
    <source>
        <strain evidence="1">Berkeley</strain>
    </source>
</reference>
<evidence type="ECO:0000313" key="2">
    <source>
        <dbReference type="Proteomes" id="UP001165960"/>
    </source>
</evidence>
<dbReference type="Proteomes" id="UP001165960">
    <property type="component" value="Unassembled WGS sequence"/>
</dbReference>
<evidence type="ECO:0000313" key="1">
    <source>
        <dbReference type="EMBL" id="KAJ9089575.1"/>
    </source>
</evidence>
<protein>
    <submittedName>
        <fullName evidence="1">Uncharacterized protein</fullName>
    </submittedName>
</protein>
<comment type="caution">
    <text evidence="1">The sequence shown here is derived from an EMBL/GenBank/DDBJ whole genome shotgun (WGS) entry which is preliminary data.</text>
</comment>
<gene>
    <name evidence="1" type="ORF">DSO57_1011414</name>
</gene>
<dbReference type="EMBL" id="QTSX02000039">
    <property type="protein sequence ID" value="KAJ9089575.1"/>
    <property type="molecule type" value="Genomic_DNA"/>
</dbReference>
<proteinExistence type="predicted"/>